<keyword evidence="12" id="KW-0333">Golgi apparatus</keyword>
<evidence type="ECO:0000313" key="23">
    <source>
        <dbReference type="Proteomes" id="UP000789390"/>
    </source>
</evidence>
<dbReference type="UniPathway" id="UPA00378"/>
<dbReference type="PANTHER" id="PTHR46420">
    <property type="entry name" value="BETA-1,4-GLUCURONYLTRANSFERASE 1"/>
    <property type="match status" value="1"/>
</dbReference>
<evidence type="ECO:0000256" key="13">
    <source>
        <dbReference type="ARBA" id="ARBA00023136"/>
    </source>
</evidence>
<reference evidence="22" key="1">
    <citation type="submission" date="2021-11" db="EMBL/GenBank/DDBJ databases">
        <authorList>
            <person name="Schell T."/>
        </authorList>
    </citation>
    <scope>NUCLEOTIDE SEQUENCE</scope>
    <source>
        <strain evidence="22">M5</strain>
    </source>
</reference>
<feature type="compositionally biased region" description="Polar residues" evidence="21">
    <location>
        <begin position="86"/>
        <end position="103"/>
    </location>
</feature>
<dbReference type="EMBL" id="CAKKLH010000001">
    <property type="protein sequence ID" value="CAH0098033.1"/>
    <property type="molecule type" value="Genomic_DNA"/>
</dbReference>
<evidence type="ECO:0000256" key="12">
    <source>
        <dbReference type="ARBA" id="ARBA00023034"/>
    </source>
</evidence>
<evidence type="ECO:0000313" key="22">
    <source>
        <dbReference type="EMBL" id="CAH0098033.1"/>
    </source>
</evidence>
<comment type="cofactor">
    <cofactor evidence="1">
        <name>Mn(2+)</name>
        <dbReference type="ChEBI" id="CHEBI:29035"/>
    </cofactor>
</comment>
<evidence type="ECO:0000256" key="1">
    <source>
        <dbReference type="ARBA" id="ARBA00001936"/>
    </source>
</evidence>
<evidence type="ECO:0000256" key="11">
    <source>
        <dbReference type="ARBA" id="ARBA00022989"/>
    </source>
</evidence>
<dbReference type="PANTHER" id="PTHR46420:SF1">
    <property type="entry name" value="BETA-1,4-GLUCURONYLTRANSFERASE 1"/>
    <property type="match status" value="1"/>
</dbReference>
<evidence type="ECO:0000256" key="17">
    <source>
        <dbReference type="ARBA" id="ARBA00032175"/>
    </source>
</evidence>
<evidence type="ECO:0000256" key="9">
    <source>
        <dbReference type="ARBA" id="ARBA00022723"/>
    </source>
</evidence>
<keyword evidence="23" id="KW-1185">Reference proteome</keyword>
<dbReference type="Pfam" id="PF13896">
    <property type="entry name" value="Glyco_transf_49"/>
    <property type="match status" value="1"/>
</dbReference>
<keyword evidence="7" id="KW-0808">Transferase</keyword>
<organism evidence="22 23">
    <name type="scientific">Daphnia galeata</name>
    <dbReference type="NCBI Taxonomy" id="27404"/>
    <lineage>
        <taxon>Eukaryota</taxon>
        <taxon>Metazoa</taxon>
        <taxon>Ecdysozoa</taxon>
        <taxon>Arthropoda</taxon>
        <taxon>Crustacea</taxon>
        <taxon>Branchiopoda</taxon>
        <taxon>Diplostraca</taxon>
        <taxon>Cladocera</taxon>
        <taxon>Anomopoda</taxon>
        <taxon>Daphniidae</taxon>
        <taxon>Daphnia</taxon>
    </lineage>
</organism>
<feature type="region of interest" description="Disordered" evidence="21">
    <location>
        <begin position="514"/>
        <end position="534"/>
    </location>
</feature>
<sequence>MRRPMWKIHCMTVVFLTGINFYLLVKLLHCAEKTNDHNRTSSTEGSSAPSIFGWQYSSQHRHPKLDVQVRGLWKTLQLPEQHQRSENQAGTTGSQVRSNSAGQHENDQRTAETDGKLDSSNLDNLLMPIGRWDDSRKFVVRDFAVTGKQFQSTAVSHNVCLATQSSLDRLHWLGESSDHWRGAISLAIYLDDEEVVIFYKVLSHMRRCHSDLLANIAFHVVSAAGQSMTLPAAFSSTSSGGSSSSSSKSWTETDDGDESSSASAGAQSTSVNCTGPSEALTWLLKERPSLSAKWESGRPYPQNLMRNVARKGCPSHYVLLLDVDVIPSYNMAESLAEFLDQPSVVAHCPKCAFVVPTYELDYSADFPQNKTQLLTLENQGRAQPFHHKAFRYNQFASNLTRWRQTSETDQVVISHNVTNYEFFYEPFYTARDEAPPHDERFLGYGFTRNTQVYEMALSGWSFHVLSPIFTIHWGMQMKQRRPAWRKTQMDRNRRLFDVIHHELKAKYGLLNKSPVRWHPKPAGSSSRVNSDADKQQQHPLFAAAKSAQRTSI</sequence>
<evidence type="ECO:0000256" key="15">
    <source>
        <dbReference type="ARBA" id="ARBA00023211"/>
    </source>
</evidence>
<evidence type="ECO:0000256" key="3">
    <source>
        <dbReference type="ARBA" id="ARBA00004922"/>
    </source>
</evidence>
<keyword evidence="14" id="KW-0325">Glycoprotein</keyword>
<keyword evidence="15" id="KW-0464">Manganese</keyword>
<dbReference type="InterPro" id="IPR043189">
    <property type="entry name" value="B4GAT1"/>
</dbReference>
<evidence type="ECO:0000256" key="6">
    <source>
        <dbReference type="ARBA" id="ARBA00022676"/>
    </source>
</evidence>
<name>A0A8J2R6X9_9CRUS</name>
<keyword evidence="6" id="KW-0328">Glycosyltransferase</keyword>
<keyword evidence="9" id="KW-0479">Metal-binding</keyword>
<feature type="region of interest" description="Disordered" evidence="21">
    <location>
        <begin position="236"/>
        <end position="273"/>
    </location>
</feature>
<evidence type="ECO:0000256" key="8">
    <source>
        <dbReference type="ARBA" id="ARBA00022692"/>
    </source>
</evidence>
<feature type="region of interest" description="Disordered" evidence="21">
    <location>
        <begin position="79"/>
        <end position="119"/>
    </location>
</feature>
<evidence type="ECO:0000256" key="2">
    <source>
        <dbReference type="ARBA" id="ARBA00004323"/>
    </source>
</evidence>
<keyword evidence="13" id="KW-0472">Membrane</keyword>
<comment type="catalytic activity">
    <reaction evidence="20">
        <text>3-O-[beta-D-Xyl-(1-&gt;4)-Rib-ol-P-Rib-ol-P-3-beta-D-GalNAc-(1-&gt;3)-beta-D-GlcNAc-(1-&gt;4)-(O-6-P-alpha-D-Man)]-Thr-[protein] + UDP-alpha-D-glucuronate = 3-O-[beta-D-GlcA-(1-&gt;3)-beta-D-Xyl-(1-&gt;4)-Rib-ol-P-Rib-ol-P-3-beta-D-GalNAc-(1-&gt;3)-beta-D-GlcNAc-(1-&gt;4)-(O-6-P-alpha-D-Man)]-Thr-[protein] + UDP + H(+)</text>
        <dbReference type="Rhea" id="RHEA:46860"/>
        <dbReference type="Rhea" id="RHEA-COMP:15023"/>
        <dbReference type="Rhea" id="RHEA-COMP:17482"/>
        <dbReference type="ChEBI" id="CHEBI:15378"/>
        <dbReference type="ChEBI" id="CHEBI:58052"/>
        <dbReference type="ChEBI" id="CHEBI:58223"/>
        <dbReference type="ChEBI" id="CHEBI:142405"/>
        <dbReference type="ChEBI" id="CHEBI:177336"/>
    </reaction>
</comment>
<evidence type="ECO:0000256" key="14">
    <source>
        <dbReference type="ARBA" id="ARBA00023180"/>
    </source>
</evidence>
<evidence type="ECO:0000256" key="4">
    <source>
        <dbReference type="ARBA" id="ARBA00008539"/>
    </source>
</evidence>
<gene>
    <name evidence="22" type="ORF">DGAL_LOCUS80</name>
</gene>
<dbReference type="GO" id="GO:0000139">
    <property type="term" value="C:Golgi membrane"/>
    <property type="evidence" value="ECO:0007669"/>
    <property type="project" value="UniProtKB-SubCell"/>
</dbReference>
<evidence type="ECO:0000256" key="18">
    <source>
        <dbReference type="ARBA" id="ARBA00032181"/>
    </source>
</evidence>
<proteinExistence type="inferred from homology"/>
<dbReference type="Proteomes" id="UP000789390">
    <property type="component" value="Unassembled WGS sequence"/>
</dbReference>
<feature type="compositionally biased region" description="Low complexity" evidence="21">
    <location>
        <begin position="236"/>
        <end position="249"/>
    </location>
</feature>
<feature type="compositionally biased region" description="Low complexity" evidence="21">
    <location>
        <begin position="259"/>
        <end position="270"/>
    </location>
</feature>
<evidence type="ECO:0000256" key="16">
    <source>
        <dbReference type="ARBA" id="ARBA00030723"/>
    </source>
</evidence>
<feature type="compositionally biased region" description="Basic and acidic residues" evidence="21">
    <location>
        <begin position="104"/>
        <end position="117"/>
    </location>
</feature>
<accession>A0A8J2R6X9</accession>
<evidence type="ECO:0000256" key="10">
    <source>
        <dbReference type="ARBA" id="ARBA00022968"/>
    </source>
</evidence>
<protein>
    <recommendedName>
        <fullName evidence="5">Beta-1,4-glucuronyltransferase 1</fullName>
    </recommendedName>
    <alternativeName>
        <fullName evidence="16">I-beta-1,3-N-acetylglucosaminyltransferase</fullName>
    </alternativeName>
    <alternativeName>
        <fullName evidence="19">N-acetyllactosaminide beta-1,3-N-acetylglucosaminyltransferase</fullName>
    </alternativeName>
    <alternativeName>
        <fullName evidence="17">Poly-N-acetyllactosamine extension enzyme</fullName>
    </alternativeName>
    <alternativeName>
        <fullName evidence="18">UDP-GlcNAc:betaGal beta-1,3-N-acetylglucosaminyltransferase 1</fullName>
    </alternativeName>
</protein>
<dbReference type="GO" id="GO:0046872">
    <property type="term" value="F:metal ion binding"/>
    <property type="evidence" value="ECO:0007669"/>
    <property type="project" value="UniProtKB-KW"/>
</dbReference>
<keyword evidence="11" id="KW-1133">Transmembrane helix</keyword>
<comment type="similarity">
    <text evidence="4">Belongs to the glycosyltransferase 49 family.</text>
</comment>
<evidence type="ECO:0000256" key="5">
    <source>
        <dbReference type="ARBA" id="ARBA00017962"/>
    </source>
</evidence>
<evidence type="ECO:0000256" key="21">
    <source>
        <dbReference type="SAM" id="MobiDB-lite"/>
    </source>
</evidence>
<dbReference type="GO" id="GO:0015020">
    <property type="term" value="F:glucuronosyltransferase activity"/>
    <property type="evidence" value="ECO:0007669"/>
    <property type="project" value="InterPro"/>
</dbReference>
<dbReference type="GO" id="GO:0035269">
    <property type="term" value="P:protein O-linked glycosylation via mannose"/>
    <property type="evidence" value="ECO:0007669"/>
    <property type="project" value="TreeGrafter"/>
</dbReference>
<dbReference type="AlphaFoldDB" id="A0A8J2R6X9"/>
<keyword evidence="10" id="KW-0735">Signal-anchor</keyword>
<evidence type="ECO:0000256" key="7">
    <source>
        <dbReference type="ARBA" id="ARBA00022679"/>
    </source>
</evidence>
<comment type="caution">
    <text evidence="22">The sequence shown here is derived from an EMBL/GenBank/DDBJ whole genome shotgun (WGS) entry which is preliminary data.</text>
</comment>
<comment type="pathway">
    <text evidence="3">Protein modification; protein glycosylation.</text>
</comment>
<evidence type="ECO:0000256" key="19">
    <source>
        <dbReference type="ARBA" id="ARBA00033291"/>
    </source>
</evidence>
<keyword evidence="8" id="KW-0812">Transmembrane</keyword>
<comment type="subcellular location">
    <subcellularLocation>
        <location evidence="2">Golgi apparatus membrane</location>
        <topology evidence="2">Single-pass type II membrane protein</topology>
    </subcellularLocation>
</comment>
<dbReference type="OrthoDB" id="6479716at2759"/>
<evidence type="ECO:0000256" key="20">
    <source>
        <dbReference type="ARBA" id="ARBA00047852"/>
    </source>
</evidence>